<accession>A0A9E7FFA9</accession>
<name>A0A9E7FFA9_9LILI</name>
<keyword evidence="3" id="KW-1185">Reference proteome</keyword>
<sequence length="155" mass="17210">MDVWRLGNLLLLHSCASDRPRTDKNPKSTVSDASTEAHPFRRFHASLHPSCHHSSKGFATLVSARLLSASAWSHKEHVAKKGGEAEERNQQSDKEEEDEPTFHEAAMLSLLMHGSAIGPPSFFLAPKPPVVRSILVQARCLMMGEHTHLVLLIIY</sequence>
<proteinExistence type="predicted"/>
<gene>
    <name evidence="2" type="ORF">MUK42_32666</name>
</gene>
<dbReference type="EMBL" id="CP097505">
    <property type="protein sequence ID" value="URD93231.1"/>
    <property type="molecule type" value="Genomic_DNA"/>
</dbReference>
<dbReference type="AlphaFoldDB" id="A0A9E7FFA9"/>
<evidence type="ECO:0000313" key="2">
    <source>
        <dbReference type="EMBL" id="URD93231.1"/>
    </source>
</evidence>
<reference evidence="2" key="1">
    <citation type="submission" date="2022-05" db="EMBL/GenBank/DDBJ databases">
        <title>The Musa troglodytarum L. genome provides insights into the mechanism of non-climacteric behaviour and enrichment of carotenoids.</title>
        <authorList>
            <person name="Wang J."/>
        </authorList>
    </citation>
    <scope>NUCLEOTIDE SEQUENCE</scope>
    <source>
        <tissue evidence="2">Leaf</tissue>
    </source>
</reference>
<evidence type="ECO:0000256" key="1">
    <source>
        <dbReference type="SAM" id="MobiDB-lite"/>
    </source>
</evidence>
<feature type="region of interest" description="Disordered" evidence="1">
    <location>
        <begin position="17"/>
        <end position="36"/>
    </location>
</feature>
<protein>
    <submittedName>
        <fullName evidence="2">Uncharacterized protein</fullName>
    </submittedName>
</protein>
<feature type="compositionally biased region" description="Basic and acidic residues" evidence="1">
    <location>
        <begin position="17"/>
        <end position="26"/>
    </location>
</feature>
<dbReference type="Proteomes" id="UP001055439">
    <property type="component" value="Chromosome 3"/>
</dbReference>
<evidence type="ECO:0000313" key="3">
    <source>
        <dbReference type="Proteomes" id="UP001055439"/>
    </source>
</evidence>
<organism evidence="2 3">
    <name type="scientific">Musa troglodytarum</name>
    <name type="common">fe'i banana</name>
    <dbReference type="NCBI Taxonomy" id="320322"/>
    <lineage>
        <taxon>Eukaryota</taxon>
        <taxon>Viridiplantae</taxon>
        <taxon>Streptophyta</taxon>
        <taxon>Embryophyta</taxon>
        <taxon>Tracheophyta</taxon>
        <taxon>Spermatophyta</taxon>
        <taxon>Magnoliopsida</taxon>
        <taxon>Liliopsida</taxon>
        <taxon>Zingiberales</taxon>
        <taxon>Musaceae</taxon>
        <taxon>Musa</taxon>
    </lineage>
</organism>
<feature type="compositionally biased region" description="Basic and acidic residues" evidence="1">
    <location>
        <begin position="77"/>
        <end position="93"/>
    </location>
</feature>
<feature type="region of interest" description="Disordered" evidence="1">
    <location>
        <begin position="77"/>
        <end position="101"/>
    </location>
</feature>